<dbReference type="STRING" id="641147.HMPREF9021_01823"/>
<keyword evidence="18" id="KW-1185">Reference proteome</keyword>
<evidence type="ECO:0000256" key="4">
    <source>
        <dbReference type="ARBA" id="ARBA00022630"/>
    </source>
</evidence>
<name>V9HL92_9NEIS</name>
<keyword evidence="6 15" id="KW-0808">Transferase</keyword>
<evidence type="ECO:0000256" key="10">
    <source>
        <dbReference type="ARBA" id="ARBA00022827"/>
    </source>
</evidence>
<evidence type="ECO:0000256" key="12">
    <source>
        <dbReference type="ARBA" id="ARBA00023268"/>
    </source>
</evidence>
<dbReference type="Proteomes" id="UP000017813">
    <property type="component" value="Unassembled WGS sequence"/>
</dbReference>
<evidence type="ECO:0000256" key="1">
    <source>
        <dbReference type="ARBA" id="ARBA00002121"/>
    </source>
</evidence>
<dbReference type="EMBL" id="ADCY02000053">
    <property type="protein sequence ID" value="EFG30326.1"/>
    <property type="molecule type" value="Genomic_DNA"/>
</dbReference>
<dbReference type="InterPro" id="IPR023468">
    <property type="entry name" value="Riboflavin_kinase"/>
</dbReference>
<dbReference type="GO" id="GO:0003919">
    <property type="term" value="F:FMN adenylyltransferase activity"/>
    <property type="evidence" value="ECO:0007669"/>
    <property type="project" value="UniProtKB-UniRule"/>
</dbReference>
<dbReference type="NCBIfam" id="TIGR00125">
    <property type="entry name" value="cyt_tran_rel"/>
    <property type="match status" value="1"/>
</dbReference>
<keyword evidence="8 15" id="KW-0547">Nucleotide-binding</keyword>
<dbReference type="eggNOG" id="COG0196">
    <property type="taxonomic scope" value="Bacteria"/>
</dbReference>
<dbReference type="CDD" id="cd02064">
    <property type="entry name" value="FAD_synthetase_N"/>
    <property type="match status" value="1"/>
</dbReference>
<comment type="pathway">
    <text evidence="2 15">Cofactor biosynthesis; FAD biosynthesis; FAD from FMN: step 1/1.</text>
</comment>
<dbReference type="SUPFAM" id="SSF52374">
    <property type="entry name" value="Nucleotidylyl transferase"/>
    <property type="match status" value="1"/>
</dbReference>
<keyword evidence="12" id="KW-0511">Multifunctional enzyme</keyword>
<dbReference type="Gene3D" id="2.40.30.30">
    <property type="entry name" value="Riboflavin kinase-like"/>
    <property type="match status" value="1"/>
</dbReference>
<comment type="pathway">
    <text evidence="3 15">Cofactor biosynthesis; FMN biosynthesis; FMN from riboflavin (ATP route): step 1/1.</text>
</comment>
<comment type="function">
    <text evidence="1">Catalyzes the phosphorylation of riboflavin to FMN followed by the adenylation of FMN to FAD.</text>
</comment>
<dbReference type="EC" id="2.7.7.2" evidence="15"/>
<dbReference type="PANTHER" id="PTHR22749">
    <property type="entry name" value="RIBOFLAVIN KINASE/FMN ADENYLYLTRANSFERASE"/>
    <property type="match status" value="1"/>
</dbReference>
<dbReference type="SMART" id="SM00904">
    <property type="entry name" value="Flavokinase"/>
    <property type="match status" value="1"/>
</dbReference>
<evidence type="ECO:0000256" key="2">
    <source>
        <dbReference type="ARBA" id="ARBA00004726"/>
    </source>
</evidence>
<accession>V9HL92</accession>
<evidence type="ECO:0000256" key="15">
    <source>
        <dbReference type="PIRNR" id="PIRNR004491"/>
    </source>
</evidence>
<dbReference type="NCBIfam" id="TIGR00083">
    <property type="entry name" value="ribF"/>
    <property type="match status" value="1"/>
</dbReference>
<reference evidence="17 18" key="1">
    <citation type="submission" date="2010-03" db="EMBL/GenBank/DDBJ databases">
        <authorList>
            <consortium name="The Broad Institute Genome Sequencing Platform"/>
            <person name="Ward D."/>
            <person name="Earl A."/>
            <person name="Feldgarden M."/>
            <person name="Gevers D."/>
            <person name="Young S."/>
            <person name="Zeng Q."/>
            <person name="Koehrsen M."/>
            <person name="Alvarado L."/>
            <person name="Berlin A.M."/>
            <person name="Borenstein D."/>
            <person name="Chapman S.B."/>
            <person name="Chen Z."/>
            <person name="Engels R."/>
            <person name="Freedman E."/>
            <person name="Gellesch M."/>
            <person name="Goldberg J."/>
            <person name="Griggs A."/>
            <person name="Gujja S."/>
            <person name="Heilman E.R."/>
            <person name="Heiman D.I."/>
            <person name="Hepburn T.A."/>
            <person name="Howarth C."/>
            <person name="Jen D."/>
            <person name="Larson L."/>
            <person name="Mehta T."/>
            <person name="Park D."/>
            <person name="Pearson M."/>
            <person name="Richards J."/>
            <person name="Roberts A."/>
            <person name="Saif S."/>
            <person name="Shea T.D."/>
            <person name="Shenoy N."/>
            <person name="Sisk P."/>
            <person name="Stolte C."/>
            <person name="Sykes S.N."/>
            <person name="Walk T."/>
            <person name="White J."/>
            <person name="Yandava C."/>
            <person name="Izard J."/>
            <person name="Baranova O.V."/>
            <person name="Blanton J.M."/>
            <person name="Tanner A.C."/>
            <person name="Dewhirst F."/>
            <person name="Haas B."/>
            <person name="Nusbaum C."/>
            <person name="Birren B."/>
        </authorList>
    </citation>
    <scope>NUCLEOTIDE SEQUENCE [LARGE SCALE GENOMIC DNA]</scope>
    <source>
        <strain evidence="17 18">ATCC 29453</strain>
    </source>
</reference>
<comment type="caution">
    <text evidence="17">The sequence shown here is derived from an EMBL/GenBank/DDBJ whole genome shotgun (WGS) entry which is preliminary data.</text>
</comment>
<evidence type="ECO:0000259" key="16">
    <source>
        <dbReference type="SMART" id="SM00904"/>
    </source>
</evidence>
<evidence type="ECO:0000256" key="11">
    <source>
        <dbReference type="ARBA" id="ARBA00022840"/>
    </source>
</evidence>
<reference evidence="17 18" key="2">
    <citation type="submission" date="2011-10" db="EMBL/GenBank/DDBJ databases">
        <title>The Genome Sequence of Simonsiella muelleri ATCC 29453.</title>
        <authorList>
            <consortium name="The Broad Institute Genome Sequencing Platform"/>
            <consortium name="The Broad Institute Genome Sequencing Center for Infectious Disease"/>
            <person name="Earl A."/>
            <person name="Ward D."/>
            <person name="Feldgarden M."/>
            <person name="Gevers D."/>
            <person name="Izard J."/>
            <person name="Baranova O.V."/>
            <person name="Blanton J.M."/>
            <person name="Tanner A.C."/>
            <person name="Dewhirst F."/>
            <person name="Young S.K."/>
            <person name="Zeng Q."/>
            <person name="Gargeya S."/>
            <person name="Fitzgerald M."/>
            <person name="Haas B."/>
            <person name="Abouelleil A."/>
            <person name="Alvarado L."/>
            <person name="Arachchi H.M."/>
            <person name="Berlin A."/>
            <person name="Brown A."/>
            <person name="Chapman S.B."/>
            <person name="Chen Z."/>
            <person name="Dunbar C."/>
            <person name="Freedman E."/>
            <person name="Gearin G."/>
            <person name="Goldberg J."/>
            <person name="Griggs A."/>
            <person name="Gujja S."/>
            <person name="Heiman D."/>
            <person name="Howarth C."/>
            <person name="Larson L."/>
            <person name="Lui A."/>
            <person name="MacDonald P.J.P."/>
            <person name="Montmayeur A."/>
            <person name="Murphy C."/>
            <person name="Neiman D."/>
            <person name="Pearson M."/>
            <person name="Priest M."/>
            <person name="Roberts A."/>
            <person name="Saif S."/>
            <person name="Shea T."/>
            <person name="Shenoy N."/>
            <person name="Sisk P."/>
            <person name="Stolte C."/>
            <person name="Sykes S."/>
            <person name="Wortman J."/>
            <person name="Nusbaum C."/>
            <person name="Birren B."/>
        </authorList>
    </citation>
    <scope>NUCLEOTIDE SEQUENCE [LARGE SCALE GENOMIC DNA]</scope>
    <source>
        <strain evidence="17 18">ATCC 29453</strain>
    </source>
</reference>
<dbReference type="Gene3D" id="3.40.50.620">
    <property type="entry name" value="HUPs"/>
    <property type="match status" value="1"/>
</dbReference>
<sequence>MNIIFGTHPFVPQGSAVTIGNFDGVHTGHLHILQTLKQQAEQRQLATTAIIFEPQPTEFFAQQSPPYRLTPLRDKIQLLQQSGCLKTVWVQRFTPNFANKTAHDFIQHILLGHLNTRYLLVGDDFRFGKARGGDFELLQSYSQFETQNTPSVLVSGCRASSTAVRQALAAGDLRTATQILGHAYTLSGHVKHGAKLGRTIGCPTANVHLPKHSYALRGVFVVRVLTAFGKYHGVASFGVNPTVSNTLTPKLEVHLFDYSGNLYGERIDVQFLHKLRDEEKFADLTTLQQQIQQDMLDAQTWLANIVF</sequence>
<dbReference type="UniPathway" id="UPA00277">
    <property type="reaction ID" value="UER00407"/>
</dbReference>
<protein>
    <recommendedName>
        <fullName evidence="15">Riboflavin biosynthesis protein</fullName>
    </recommendedName>
    <domain>
        <recommendedName>
            <fullName evidence="15">Riboflavin kinase</fullName>
            <ecNumber evidence="15">2.7.1.26</ecNumber>
        </recommendedName>
        <alternativeName>
            <fullName evidence="15">Flavokinase</fullName>
        </alternativeName>
    </domain>
    <domain>
        <recommendedName>
            <fullName evidence="15">FMN adenylyltransferase</fullName>
            <ecNumber evidence="15">2.7.7.2</ecNumber>
        </recommendedName>
        <alternativeName>
            <fullName evidence="15">FAD pyrophosphorylase</fullName>
        </alternativeName>
        <alternativeName>
            <fullName evidence="15">FAD synthase</fullName>
        </alternativeName>
    </domain>
</protein>
<evidence type="ECO:0000256" key="8">
    <source>
        <dbReference type="ARBA" id="ARBA00022741"/>
    </source>
</evidence>
<comment type="catalytic activity">
    <reaction evidence="13 15">
        <text>riboflavin + ATP = FMN + ADP + H(+)</text>
        <dbReference type="Rhea" id="RHEA:14357"/>
        <dbReference type="ChEBI" id="CHEBI:15378"/>
        <dbReference type="ChEBI" id="CHEBI:30616"/>
        <dbReference type="ChEBI" id="CHEBI:57986"/>
        <dbReference type="ChEBI" id="CHEBI:58210"/>
        <dbReference type="ChEBI" id="CHEBI:456216"/>
        <dbReference type="EC" id="2.7.1.26"/>
    </reaction>
</comment>
<evidence type="ECO:0000256" key="13">
    <source>
        <dbReference type="ARBA" id="ARBA00047880"/>
    </source>
</evidence>
<dbReference type="InterPro" id="IPR015864">
    <property type="entry name" value="FAD_synthase"/>
</dbReference>
<dbReference type="SUPFAM" id="SSF82114">
    <property type="entry name" value="Riboflavin kinase-like"/>
    <property type="match status" value="1"/>
</dbReference>
<dbReference type="UniPathway" id="UPA00276">
    <property type="reaction ID" value="UER00406"/>
</dbReference>
<dbReference type="PANTHER" id="PTHR22749:SF6">
    <property type="entry name" value="RIBOFLAVIN KINASE"/>
    <property type="match status" value="1"/>
</dbReference>
<dbReference type="AlphaFoldDB" id="V9HL92"/>
<dbReference type="PIRSF" id="PIRSF004491">
    <property type="entry name" value="FAD_Synth"/>
    <property type="match status" value="1"/>
</dbReference>
<evidence type="ECO:0000256" key="6">
    <source>
        <dbReference type="ARBA" id="ARBA00022679"/>
    </source>
</evidence>
<evidence type="ECO:0000313" key="17">
    <source>
        <dbReference type="EMBL" id="EFG30326.1"/>
    </source>
</evidence>
<organism evidence="17 18">
    <name type="scientific">Simonsiella muelleri ATCC 29453</name>
    <dbReference type="NCBI Taxonomy" id="641147"/>
    <lineage>
        <taxon>Bacteria</taxon>
        <taxon>Pseudomonadati</taxon>
        <taxon>Pseudomonadota</taxon>
        <taxon>Betaproteobacteria</taxon>
        <taxon>Neisseriales</taxon>
        <taxon>Neisseriaceae</taxon>
        <taxon>Simonsiella</taxon>
    </lineage>
</organism>
<keyword evidence="4 15" id="KW-0285">Flavoprotein</keyword>
<dbReference type="InterPro" id="IPR015865">
    <property type="entry name" value="Riboflavin_kinase_bac/euk"/>
</dbReference>
<dbReference type="OrthoDB" id="9803667at2"/>
<comment type="catalytic activity">
    <reaction evidence="14 15">
        <text>FMN + ATP + H(+) = FAD + diphosphate</text>
        <dbReference type="Rhea" id="RHEA:17237"/>
        <dbReference type="ChEBI" id="CHEBI:15378"/>
        <dbReference type="ChEBI" id="CHEBI:30616"/>
        <dbReference type="ChEBI" id="CHEBI:33019"/>
        <dbReference type="ChEBI" id="CHEBI:57692"/>
        <dbReference type="ChEBI" id="CHEBI:58210"/>
        <dbReference type="EC" id="2.7.7.2"/>
    </reaction>
</comment>
<dbReference type="KEGG" id="smur:BWP33_11995"/>
<evidence type="ECO:0000256" key="3">
    <source>
        <dbReference type="ARBA" id="ARBA00005201"/>
    </source>
</evidence>
<keyword evidence="10 15" id="KW-0274">FAD</keyword>
<dbReference type="EC" id="2.7.1.26" evidence="15"/>
<proteinExistence type="inferred from homology"/>
<dbReference type="Pfam" id="PF01687">
    <property type="entry name" value="Flavokinase"/>
    <property type="match status" value="1"/>
</dbReference>
<dbReference type="HOGENOM" id="CLU_048437_0_1_4"/>
<gene>
    <name evidence="17" type="ORF">HMPREF9021_01823</name>
</gene>
<evidence type="ECO:0000256" key="7">
    <source>
        <dbReference type="ARBA" id="ARBA00022695"/>
    </source>
</evidence>
<dbReference type="RefSeq" id="WP_002642767.1">
    <property type="nucleotide sequence ID" value="NZ_CP019448.1"/>
</dbReference>
<evidence type="ECO:0000256" key="14">
    <source>
        <dbReference type="ARBA" id="ARBA00049494"/>
    </source>
</evidence>
<comment type="similarity">
    <text evidence="15">Belongs to the ribF family.</text>
</comment>
<dbReference type="NCBIfam" id="NF004159">
    <property type="entry name" value="PRK05627.1-2"/>
    <property type="match status" value="1"/>
</dbReference>
<dbReference type="FunFam" id="3.40.50.620:FF:000021">
    <property type="entry name" value="Riboflavin biosynthesis protein"/>
    <property type="match status" value="1"/>
</dbReference>
<feature type="domain" description="Riboflavin kinase" evidence="16">
    <location>
        <begin position="179"/>
        <end position="303"/>
    </location>
</feature>
<keyword evidence="7 15" id="KW-0548">Nucleotidyltransferase</keyword>
<dbReference type="GO" id="GO:0009398">
    <property type="term" value="P:FMN biosynthetic process"/>
    <property type="evidence" value="ECO:0007669"/>
    <property type="project" value="UniProtKB-UniRule"/>
</dbReference>
<dbReference type="GO" id="GO:0006747">
    <property type="term" value="P:FAD biosynthetic process"/>
    <property type="evidence" value="ECO:0007669"/>
    <property type="project" value="UniProtKB-UniRule"/>
</dbReference>
<evidence type="ECO:0000313" key="18">
    <source>
        <dbReference type="Proteomes" id="UP000017813"/>
    </source>
</evidence>
<evidence type="ECO:0000256" key="9">
    <source>
        <dbReference type="ARBA" id="ARBA00022777"/>
    </source>
</evidence>
<dbReference type="Pfam" id="PF06574">
    <property type="entry name" value="FAD_syn"/>
    <property type="match status" value="1"/>
</dbReference>
<evidence type="ECO:0000256" key="5">
    <source>
        <dbReference type="ARBA" id="ARBA00022643"/>
    </source>
</evidence>
<dbReference type="GO" id="GO:0009231">
    <property type="term" value="P:riboflavin biosynthetic process"/>
    <property type="evidence" value="ECO:0007669"/>
    <property type="project" value="InterPro"/>
</dbReference>
<dbReference type="InterPro" id="IPR002606">
    <property type="entry name" value="Riboflavin_kinase_bac"/>
</dbReference>
<dbReference type="NCBIfam" id="NF004163">
    <property type="entry name" value="PRK05627.1-6"/>
    <property type="match status" value="1"/>
</dbReference>
<dbReference type="GO" id="GO:0008531">
    <property type="term" value="F:riboflavin kinase activity"/>
    <property type="evidence" value="ECO:0007669"/>
    <property type="project" value="UniProtKB-UniRule"/>
</dbReference>
<dbReference type="InterPro" id="IPR023465">
    <property type="entry name" value="Riboflavin_kinase_dom_sf"/>
</dbReference>
<dbReference type="GO" id="GO:0005524">
    <property type="term" value="F:ATP binding"/>
    <property type="evidence" value="ECO:0007669"/>
    <property type="project" value="UniProtKB-UniRule"/>
</dbReference>
<keyword evidence="5 15" id="KW-0288">FMN</keyword>
<keyword evidence="11 15" id="KW-0067">ATP-binding</keyword>
<dbReference type="InterPro" id="IPR004821">
    <property type="entry name" value="Cyt_trans-like"/>
</dbReference>
<dbReference type="InterPro" id="IPR014729">
    <property type="entry name" value="Rossmann-like_a/b/a_fold"/>
</dbReference>
<keyword evidence="9 15" id="KW-0418">Kinase</keyword>